<feature type="signal peptide" evidence="1">
    <location>
        <begin position="1"/>
        <end position="19"/>
    </location>
</feature>
<organism evidence="3 4">
    <name type="scientific">Spirosoma agri</name>
    <dbReference type="NCBI Taxonomy" id="1987381"/>
    <lineage>
        <taxon>Bacteria</taxon>
        <taxon>Pseudomonadati</taxon>
        <taxon>Bacteroidota</taxon>
        <taxon>Cytophagia</taxon>
        <taxon>Cytophagales</taxon>
        <taxon>Cytophagaceae</taxon>
        <taxon>Spirosoma</taxon>
    </lineage>
</organism>
<dbReference type="PROSITE" id="PS51257">
    <property type="entry name" value="PROKAR_LIPOPROTEIN"/>
    <property type="match status" value="1"/>
</dbReference>
<name>A0A6M0IFW7_9BACT</name>
<feature type="domain" description="IPT/TIG" evidence="2">
    <location>
        <begin position="519"/>
        <end position="585"/>
    </location>
</feature>
<dbReference type="AlphaFoldDB" id="A0A6M0IFW7"/>
<keyword evidence="1" id="KW-0732">Signal</keyword>
<protein>
    <submittedName>
        <fullName evidence="3">Cell shape determination protein CcmA</fullName>
    </submittedName>
</protein>
<feature type="chain" id="PRO_5027059218" evidence="1">
    <location>
        <begin position="20"/>
        <end position="598"/>
    </location>
</feature>
<evidence type="ECO:0000313" key="3">
    <source>
        <dbReference type="EMBL" id="NEU66767.1"/>
    </source>
</evidence>
<proteinExistence type="predicted"/>
<keyword evidence="4" id="KW-1185">Reference proteome</keyword>
<evidence type="ECO:0000256" key="1">
    <source>
        <dbReference type="SAM" id="SignalP"/>
    </source>
</evidence>
<dbReference type="SUPFAM" id="SSF81296">
    <property type="entry name" value="E set domains"/>
    <property type="match status" value="5"/>
</dbReference>
<dbReference type="Gene3D" id="2.60.40.10">
    <property type="entry name" value="Immunoglobulins"/>
    <property type="match status" value="7"/>
</dbReference>
<dbReference type="CDD" id="cd00102">
    <property type="entry name" value="IPT"/>
    <property type="match status" value="1"/>
</dbReference>
<gene>
    <name evidence="3" type="ORF">GK091_07725</name>
</gene>
<dbReference type="Proteomes" id="UP000477386">
    <property type="component" value="Unassembled WGS sequence"/>
</dbReference>
<evidence type="ECO:0000313" key="4">
    <source>
        <dbReference type="Proteomes" id="UP000477386"/>
    </source>
</evidence>
<dbReference type="InterPro" id="IPR013783">
    <property type="entry name" value="Ig-like_fold"/>
</dbReference>
<sequence length="598" mass="62382">MKSVSVSFIFLFLVLSLSACRVKHAPPELTVLLPKEAYVGQEITLGGYQFGTEPVVTFTIAGSAIVGQVSDLSEQSLRVTVPLIPPGIAQVRVQTGEGVSDPLPLSVLQPPPVVTSITPGNGLPGSEVVLTGNYLNQIQELRFEQTPAIVKDSSATRLTLIVPPNIARGSLNIVVTTKGGEVSTGFIVAGTPQITSISPTVGKPGAELIIRGQNLSDGLTRINGLAVDRNQTSVRDTEIRTVIPTNATSGKVTVTVFDKLIATSADSLKIVLQPAVASLSARDGITGDKVILTGINLRDVSTVLFGTVSVPFRLVSDTQLEATVPNLGSPAQVTVSVASAGGNASASDPFFFYVAPSNLTVSPIRQLRLQPLTITGQNLYRITDVRVSGVSVPITSRIEGSQLLINVPADAVSGVITVTNRAGTATSQPFVVVQNPVITDFLPAKGRSGDRVVVRGNFLFNAQFYFTGSVSPAADGGKNEDTERWILVPTDAQTGPIRVLNATNQAVLTDDFTVVRLATITDFTPKTAKVGDELTITGQNLANVTAVKFNGGTSAVATFRLSGASLIVTVPTGAAVGQICLTTEAGSTCTSANFTPAR</sequence>
<feature type="domain" description="IPT/TIG" evidence="2">
    <location>
        <begin position="278"/>
        <end position="351"/>
    </location>
</feature>
<feature type="domain" description="IPT/TIG" evidence="2">
    <location>
        <begin position="27"/>
        <end position="105"/>
    </location>
</feature>
<evidence type="ECO:0000259" key="2">
    <source>
        <dbReference type="Pfam" id="PF01833"/>
    </source>
</evidence>
<dbReference type="InterPro" id="IPR002909">
    <property type="entry name" value="IPT_dom"/>
</dbReference>
<dbReference type="EMBL" id="JAAGNZ010000001">
    <property type="protein sequence ID" value="NEU66767.1"/>
    <property type="molecule type" value="Genomic_DNA"/>
</dbReference>
<dbReference type="Pfam" id="PF01833">
    <property type="entry name" value="TIG"/>
    <property type="match status" value="5"/>
</dbReference>
<feature type="domain" description="IPT/TIG" evidence="2">
    <location>
        <begin position="112"/>
        <end position="182"/>
    </location>
</feature>
<accession>A0A6M0IFW7</accession>
<dbReference type="RefSeq" id="WP_164036007.1">
    <property type="nucleotide sequence ID" value="NZ_JAAGNZ010000001.1"/>
</dbReference>
<dbReference type="InterPro" id="IPR014756">
    <property type="entry name" value="Ig_E-set"/>
</dbReference>
<reference evidence="3 4" key="1">
    <citation type="submission" date="2020-02" db="EMBL/GenBank/DDBJ databases">
        <title>Draft genome sequence of two Spirosoma agri KCTC 52727 and Spirosoma terrae KCTC 52035.</title>
        <authorList>
            <person name="Rojas J."/>
            <person name="Ambika Manirajan B."/>
            <person name="Ratering S."/>
            <person name="Suarez C."/>
            <person name="Schnell S."/>
        </authorList>
    </citation>
    <scope>NUCLEOTIDE SEQUENCE [LARGE SCALE GENOMIC DNA]</scope>
    <source>
        <strain evidence="3 4">KCTC 52727</strain>
    </source>
</reference>
<feature type="domain" description="IPT/TIG" evidence="2">
    <location>
        <begin position="192"/>
        <end position="260"/>
    </location>
</feature>
<comment type="caution">
    <text evidence="3">The sequence shown here is derived from an EMBL/GenBank/DDBJ whole genome shotgun (WGS) entry which is preliminary data.</text>
</comment>